<organism evidence="1">
    <name type="scientific">marine sediment metagenome</name>
    <dbReference type="NCBI Taxonomy" id="412755"/>
    <lineage>
        <taxon>unclassified sequences</taxon>
        <taxon>metagenomes</taxon>
        <taxon>ecological metagenomes</taxon>
    </lineage>
</organism>
<evidence type="ECO:0000313" key="1">
    <source>
        <dbReference type="EMBL" id="GAH97987.1"/>
    </source>
</evidence>
<proteinExistence type="predicted"/>
<dbReference type="EMBL" id="BARU01047280">
    <property type="protein sequence ID" value="GAH97987.1"/>
    <property type="molecule type" value="Genomic_DNA"/>
</dbReference>
<accession>X1JV89</accession>
<sequence length="29" mass="3509">HIINKFHINRAAEHQKYDQYGFDFSQTIS</sequence>
<feature type="non-terminal residue" evidence="1">
    <location>
        <position position="1"/>
    </location>
</feature>
<comment type="caution">
    <text evidence="1">The sequence shown here is derived from an EMBL/GenBank/DDBJ whole genome shotgun (WGS) entry which is preliminary data.</text>
</comment>
<gene>
    <name evidence="1" type="ORF">S03H2_70914</name>
</gene>
<name>X1JV89_9ZZZZ</name>
<dbReference type="AlphaFoldDB" id="X1JV89"/>
<protein>
    <submittedName>
        <fullName evidence="1">Uncharacterized protein</fullName>
    </submittedName>
</protein>
<reference evidence="1" key="1">
    <citation type="journal article" date="2014" name="Front. Microbiol.">
        <title>High frequency of phylogenetically diverse reductive dehalogenase-homologous genes in deep subseafloor sedimentary metagenomes.</title>
        <authorList>
            <person name="Kawai M."/>
            <person name="Futagami T."/>
            <person name="Toyoda A."/>
            <person name="Takaki Y."/>
            <person name="Nishi S."/>
            <person name="Hori S."/>
            <person name="Arai W."/>
            <person name="Tsubouchi T."/>
            <person name="Morono Y."/>
            <person name="Uchiyama I."/>
            <person name="Ito T."/>
            <person name="Fujiyama A."/>
            <person name="Inagaki F."/>
            <person name="Takami H."/>
        </authorList>
    </citation>
    <scope>NUCLEOTIDE SEQUENCE</scope>
    <source>
        <strain evidence="1">Expedition CK06-06</strain>
    </source>
</reference>